<name>A0A2N9LA91_9BACT</name>
<accession>A0A2N9LA91</accession>
<organism evidence="2 3">
    <name type="scientific">Candidatus Sulfuritelmatomonas gaucii</name>
    <dbReference type="NCBI Taxonomy" id="2043161"/>
    <lineage>
        <taxon>Bacteria</taxon>
        <taxon>Pseudomonadati</taxon>
        <taxon>Acidobacteriota</taxon>
        <taxon>Terriglobia</taxon>
        <taxon>Terriglobales</taxon>
        <taxon>Acidobacteriaceae</taxon>
        <taxon>Candidatus Sulfuritelmatomonas</taxon>
    </lineage>
</organism>
<evidence type="ECO:0008006" key="4">
    <source>
        <dbReference type="Google" id="ProtNLM"/>
    </source>
</evidence>
<evidence type="ECO:0000313" key="2">
    <source>
        <dbReference type="EMBL" id="SPE20207.1"/>
    </source>
</evidence>
<dbReference type="EMBL" id="OKRB01000085">
    <property type="protein sequence ID" value="SPE20207.1"/>
    <property type="molecule type" value="Genomic_DNA"/>
</dbReference>
<protein>
    <recommendedName>
        <fullName evidence="4">Lipoprotein</fullName>
    </recommendedName>
</protein>
<evidence type="ECO:0000256" key="1">
    <source>
        <dbReference type="SAM" id="Phobius"/>
    </source>
</evidence>
<reference evidence="3" key="1">
    <citation type="submission" date="2018-02" db="EMBL/GenBank/DDBJ databases">
        <authorList>
            <person name="Hausmann B."/>
        </authorList>
    </citation>
    <scope>NUCLEOTIDE SEQUENCE [LARGE SCALE GENOMIC DNA]</scope>
    <source>
        <strain evidence="3">Peat soil MAG SbA5</strain>
    </source>
</reference>
<sequence>MNRRNKVARALATLGSGVLFLSACLHCMAYTKISPGLSASNLAAPLQAVSRVAFLAMAWDWIVLGSIVMLAIFAETRLRKAFVLICGIAVLVETGLTLPFVGLFIGNELIGTAGLLIFCGGLLLQRSDT</sequence>
<feature type="transmembrane region" description="Helical" evidence="1">
    <location>
        <begin position="104"/>
        <end position="124"/>
    </location>
</feature>
<keyword evidence="1" id="KW-0472">Membrane</keyword>
<dbReference type="AlphaFoldDB" id="A0A2N9LA91"/>
<dbReference type="Proteomes" id="UP000239735">
    <property type="component" value="Unassembled WGS sequence"/>
</dbReference>
<keyword evidence="1" id="KW-0812">Transmembrane</keyword>
<feature type="transmembrane region" description="Helical" evidence="1">
    <location>
        <begin position="81"/>
        <end position="98"/>
    </location>
</feature>
<gene>
    <name evidence="2" type="ORF">SBA5_290061</name>
</gene>
<evidence type="ECO:0000313" key="3">
    <source>
        <dbReference type="Proteomes" id="UP000239735"/>
    </source>
</evidence>
<proteinExistence type="predicted"/>
<feature type="transmembrane region" description="Helical" evidence="1">
    <location>
        <begin position="53"/>
        <end position="74"/>
    </location>
</feature>
<dbReference type="PROSITE" id="PS51257">
    <property type="entry name" value="PROKAR_LIPOPROTEIN"/>
    <property type="match status" value="1"/>
</dbReference>
<keyword evidence="1" id="KW-1133">Transmembrane helix</keyword>